<keyword evidence="5" id="KW-0004">4Fe-4S</keyword>
<dbReference type="OrthoDB" id="5290748at2"/>
<evidence type="ECO:0000256" key="9">
    <source>
        <dbReference type="ARBA" id="ARBA00023004"/>
    </source>
</evidence>
<dbReference type="NCBIfam" id="TIGR00758">
    <property type="entry name" value="UDG_fam4"/>
    <property type="match status" value="1"/>
</dbReference>
<feature type="domain" description="Uracil-DNA glycosylase-like" evidence="13">
    <location>
        <begin position="127"/>
        <end position="280"/>
    </location>
</feature>
<evidence type="ECO:0000256" key="3">
    <source>
        <dbReference type="ARBA" id="ARBA00012030"/>
    </source>
</evidence>
<feature type="region of interest" description="Disordered" evidence="12">
    <location>
        <begin position="43"/>
        <end position="77"/>
    </location>
</feature>
<evidence type="ECO:0000256" key="10">
    <source>
        <dbReference type="ARBA" id="ARBA00023014"/>
    </source>
</evidence>
<sequence>MSFTREDCELIEAMGLGPVWLLRETEDPFLPELGTLVKELREPAPSARPQAGAPLQKPAGGAPVRPALRTQAPQTPQATAEPVQTAHMGMSEALAEQIRAANWEELRTLANACRLCSMASSRQHVVFSDGDPGPGLVIVGEAPGAEEDLQGVPFVGKSGQLLTSMLESLNIVRRKDVVILNVLKCRPPMNRNPEPEEITCCGHYLERQLEILAPKVLLLAGRFAVGSLLKLEGNFSIGRQRGRVHQVTIGGKTVPAIVTYHPSYLLRSPLEKAKSWDDLLLLKGAMRDAGILPPEKEKRWN</sequence>
<dbReference type="PANTHER" id="PTHR33693:SF1">
    <property type="entry name" value="TYPE-4 URACIL-DNA GLYCOSYLASE"/>
    <property type="match status" value="1"/>
</dbReference>
<evidence type="ECO:0000256" key="6">
    <source>
        <dbReference type="ARBA" id="ARBA00022723"/>
    </source>
</evidence>
<dbReference type="Gene3D" id="3.40.470.10">
    <property type="entry name" value="Uracil-DNA glycosylase-like domain"/>
    <property type="match status" value="1"/>
</dbReference>
<dbReference type="SMART" id="SM00987">
    <property type="entry name" value="UreE_C"/>
    <property type="match status" value="1"/>
</dbReference>
<dbReference type="GO" id="GO:0051539">
    <property type="term" value="F:4 iron, 4 sulfur cluster binding"/>
    <property type="evidence" value="ECO:0007669"/>
    <property type="project" value="UniProtKB-KW"/>
</dbReference>
<dbReference type="SUPFAM" id="SSF52141">
    <property type="entry name" value="Uracil-DNA glycosylase-like"/>
    <property type="match status" value="1"/>
</dbReference>
<name>A0A6I1EX35_9BURK</name>
<dbReference type="PANTHER" id="PTHR33693">
    <property type="entry name" value="TYPE-5 URACIL-DNA GLYCOSYLASE"/>
    <property type="match status" value="1"/>
</dbReference>
<dbReference type="GO" id="GO:0004844">
    <property type="term" value="F:uracil DNA N-glycosylase activity"/>
    <property type="evidence" value="ECO:0007669"/>
    <property type="project" value="UniProtKB-EC"/>
</dbReference>
<keyword evidence="9" id="KW-0408">Iron</keyword>
<dbReference type="AlphaFoldDB" id="A0A6I1EX35"/>
<dbReference type="SMART" id="SM00986">
    <property type="entry name" value="UDG"/>
    <property type="match status" value="1"/>
</dbReference>
<dbReference type="EC" id="3.2.2.27" evidence="3"/>
<evidence type="ECO:0000256" key="12">
    <source>
        <dbReference type="SAM" id="MobiDB-lite"/>
    </source>
</evidence>
<dbReference type="GO" id="GO:0046872">
    <property type="term" value="F:metal ion binding"/>
    <property type="evidence" value="ECO:0007669"/>
    <property type="project" value="UniProtKB-KW"/>
</dbReference>
<comment type="caution">
    <text evidence="14">The sequence shown here is derived from an EMBL/GenBank/DDBJ whole genome shotgun (WGS) entry which is preliminary data.</text>
</comment>
<keyword evidence="6" id="KW-0479">Metal-binding</keyword>
<evidence type="ECO:0000313" key="14">
    <source>
        <dbReference type="EMBL" id="KAB7658491.1"/>
    </source>
</evidence>
<gene>
    <name evidence="14" type="ORF">GBM95_07405</name>
</gene>
<organism evidence="14 15">
    <name type="scientific">Sutterella seckii</name>
    <dbReference type="NCBI Taxonomy" id="1944635"/>
    <lineage>
        <taxon>Bacteria</taxon>
        <taxon>Pseudomonadati</taxon>
        <taxon>Pseudomonadota</taxon>
        <taxon>Betaproteobacteria</taxon>
        <taxon>Burkholderiales</taxon>
        <taxon>Sutterellaceae</taxon>
        <taxon>Sutterella</taxon>
    </lineage>
</organism>
<protein>
    <recommendedName>
        <fullName evidence="4">Type-4 uracil-DNA glycosylase</fullName>
        <ecNumber evidence="3">3.2.2.27</ecNumber>
    </recommendedName>
</protein>
<reference evidence="14 15" key="1">
    <citation type="submission" date="2019-10" db="EMBL/GenBank/DDBJ databases">
        <title>Genome diversity of Sutterella seckii.</title>
        <authorList>
            <person name="Chaplin A.V."/>
            <person name="Sokolova S.R."/>
            <person name="Mosin K.A."/>
            <person name="Ivanova E.L."/>
            <person name="Kochetkova T.O."/>
            <person name="Goltsov A.Y."/>
            <person name="Trofimov D.Y."/>
            <person name="Efimov B.A."/>
        </authorList>
    </citation>
    <scope>NUCLEOTIDE SEQUENCE [LARGE SCALE GENOMIC DNA]</scope>
    <source>
        <strain evidence="14 15">ASD393</strain>
    </source>
</reference>
<proteinExistence type="inferred from homology"/>
<evidence type="ECO:0000256" key="7">
    <source>
        <dbReference type="ARBA" id="ARBA00022763"/>
    </source>
</evidence>
<comment type="catalytic activity">
    <reaction evidence="1">
        <text>Hydrolyzes single-stranded DNA or mismatched double-stranded DNA and polynucleotides, releasing free uracil.</text>
        <dbReference type="EC" id="3.2.2.27"/>
    </reaction>
</comment>
<dbReference type="Pfam" id="PF03167">
    <property type="entry name" value="UDG"/>
    <property type="match status" value="1"/>
</dbReference>
<dbReference type="CDD" id="cd10030">
    <property type="entry name" value="UDG-F4_TTUDGA_SPO1dp_like"/>
    <property type="match status" value="1"/>
</dbReference>
<dbReference type="RefSeq" id="WP_152158519.1">
    <property type="nucleotide sequence ID" value="NZ_WEHX01000046.1"/>
</dbReference>
<evidence type="ECO:0000313" key="15">
    <source>
        <dbReference type="Proteomes" id="UP000430564"/>
    </source>
</evidence>
<dbReference type="InterPro" id="IPR036895">
    <property type="entry name" value="Uracil-DNA_glycosylase-like_sf"/>
</dbReference>
<dbReference type="InterPro" id="IPR051536">
    <property type="entry name" value="UDG_Type-4/5"/>
</dbReference>
<keyword evidence="7" id="KW-0227">DNA damage</keyword>
<keyword evidence="10" id="KW-0411">Iron-sulfur</keyword>
<accession>A0A6I1EX35</accession>
<evidence type="ECO:0000256" key="1">
    <source>
        <dbReference type="ARBA" id="ARBA00001400"/>
    </source>
</evidence>
<evidence type="ECO:0000256" key="2">
    <source>
        <dbReference type="ARBA" id="ARBA00006521"/>
    </source>
</evidence>
<comment type="similarity">
    <text evidence="2">Belongs to the uracil-DNA glycosylase (UDG) superfamily. Type 4 (UDGa) family.</text>
</comment>
<dbReference type="InterPro" id="IPR005273">
    <property type="entry name" value="Ura-DNA_glyco_family4"/>
</dbReference>
<evidence type="ECO:0000256" key="11">
    <source>
        <dbReference type="ARBA" id="ARBA00023204"/>
    </source>
</evidence>
<evidence type="ECO:0000256" key="8">
    <source>
        <dbReference type="ARBA" id="ARBA00022801"/>
    </source>
</evidence>
<dbReference type="EMBL" id="WEHX01000046">
    <property type="protein sequence ID" value="KAB7658491.1"/>
    <property type="molecule type" value="Genomic_DNA"/>
</dbReference>
<evidence type="ECO:0000256" key="5">
    <source>
        <dbReference type="ARBA" id="ARBA00022485"/>
    </source>
</evidence>
<keyword evidence="11" id="KW-0234">DNA repair</keyword>
<evidence type="ECO:0000256" key="4">
    <source>
        <dbReference type="ARBA" id="ARBA00019403"/>
    </source>
</evidence>
<dbReference type="GO" id="GO:0006281">
    <property type="term" value="P:DNA repair"/>
    <property type="evidence" value="ECO:0007669"/>
    <property type="project" value="UniProtKB-KW"/>
</dbReference>
<dbReference type="InterPro" id="IPR005122">
    <property type="entry name" value="Uracil-DNA_glycosylase-like"/>
</dbReference>
<keyword evidence="8" id="KW-0378">Hydrolase</keyword>
<evidence type="ECO:0000259" key="13">
    <source>
        <dbReference type="SMART" id="SM00986"/>
    </source>
</evidence>
<dbReference type="Proteomes" id="UP000430564">
    <property type="component" value="Unassembled WGS sequence"/>
</dbReference>